<name>A0A5J5II46_9BACT</name>
<keyword evidence="1" id="KW-1133">Transmembrane helix</keyword>
<feature type="domain" description="Mce/MlaD" evidence="2">
    <location>
        <begin position="37"/>
        <end position="110"/>
    </location>
</feature>
<comment type="caution">
    <text evidence="3">The sequence shown here is derived from an EMBL/GenBank/DDBJ whole genome shotgun (WGS) entry which is preliminary data.</text>
</comment>
<keyword evidence="1" id="KW-0472">Membrane</keyword>
<keyword evidence="1" id="KW-0812">Transmembrane</keyword>
<dbReference type="Proteomes" id="UP000326903">
    <property type="component" value="Unassembled WGS sequence"/>
</dbReference>
<dbReference type="InterPro" id="IPR052336">
    <property type="entry name" value="MlaD_Phospholipid_Transporter"/>
</dbReference>
<dbReference type="InterPro" id="IPR003399">
    <property type="entry name" value="Mce/MlaD"/>
</dbReference>
<keyword evidence="4" id="KW-1185">Reference proteome</keyword>
<gene>
    <name evidence="3" type="ORF">FW778_01215</name>
</gene>
<feature type="transmembrane region" description="Helical" evidence="1">
    <location>
        <begin position="9"/>
        <end position="27"/>
    </location>
</feature>
<reference evidence="3 4" key="1">
    <citation type="submission" date="2019-09" db="EMBL/GenBank/DDBJ databases">
        <title>Draft genome sequence of Ginsengibacter sp. BR5-29.</title>
        <authorList>
            <person name="Im W.-T."/>
        </authorList>
    </citation>
    <scope>NUCLEOTIDE SEQUENCE [LARGE SCALE GENOMIC DNA]</scope>
    <source>
        <strain evidence="3 4">BR5-29</strain>
    </source>
</reference>
<evidence type="ECO:0000313" key="3">
    <source>
        <dbReference type="EMBL" id="KAA9040689.1"/>
    </source>
</evidence>
<dbReference type="PANTHER" id="PTHR33371:SF4">
    <property type="entry name" value="INTERMEMBRANE PHOSPHOLIPID TRANSPORT SYSTEM BINDING PROTEIN MLAD"/>
    <property type="match status" value="1"/>
</dbReference>
<evidence type="ECO:0000313" key="4">
    <source>
        <dbReference type="Proteomes" id="UP000326903"/>
    </source>
</evidence>
<dbReference type="Pfam" id="PF02470">
    <property type="entry name" value="MlaD"/>
    <property type="match status" value="1"/>
</dbReference>
<accession>A0A5J5II46</accession>
<protein>
    <submittedName>
        <fullName evidence="3">MCE family protein</fullName>
    </submittedName>
</protein>
<dbReference type="PANTHER" id="PTHR33371">
    <property type="entry name" value="INTERMEMBRANE PHOSPHOLIPID TRANSPORT SYSTEM BINDING PROTEIN MLAD-RELATED"/>
    <property type="match status" value="1"/>
</dbReference>
<proteinExistence type="predicted"/>
<dbReference type="EMBL" id="VYQF01000001">
    <property type="protein sequence ID" value="KAA9040689.1"/>
    <property type="molecule type" value="Genomic_DNA"/>
</dbReference>
<dbReference type="AlphaFoldDB" id="A0A5J5II46"/>
<evidence type="ECO:0000256" key="1">
    <source>
        <dbReference type="SAM" id="Phobius"/>
    </source>
</evidence>
<evidence type="ECO:0000259" key="2">
    <source>
        <dbReference type="Pfam" id="PF02470"/>
    </source>
</evidence>
<sequence length="336" mass="36274">MKINNETKIGIMAVVGIVLLVLGFNFLKGNNLFKKNKFIYAKYQDVQGLAKSNPVVINGLQIGRIENLDGGKDMKQIVVTVSLIKDVNIPDNSLAVINPNLLGSPTLEIQLGSSTTYLKNGDTVLTTLSGGAFDEALKVINPVLYEVRNAVKSLDSVLHVVTGVFDPTTKNNIKGIVANLNTTTASFALSAASLEKILNVQNGALASSLNNVSSFTANLNSNNEKLNNILESARIAAAKFADINLKTTLDTLNIAVDNFKKGSEKINSKDGSLGLLLNDTKLYDNLQSTANKLNILLDDIRVHPKRYLNISVFGKKDKGDYLSAPLIDDTLKSVKK</sequence>
<dbReference type="RefSeq" id="WP_150412748.1">
    <property type="nucleotide sequence ID" value="NZ_VYQF01000001.1"/>
</dbReference>
<organism evidence="3 4">
    <name type="scientific">Ginsengibacter hankyongi</name>
    <dbReference type="NCBI Taxonomy" id="2607284"/>
    <lineage>
        <taxon>Bacteria</taxon>
        <taxon>Pseudomonadati</taxon>
        <taxon>Bacteroidota</taxon>
        <taxon>Chitinophagia</taxon>
        <taxon>Chitinophagales</taxon>
        <taxon>Chitinophagaceae</taxon>
        <taxon>Ginsengibacter</taxon>
    </lineage>
</organism>